<keyword evidence="3" id="KW-0963">Cytoplasm</keyword>
<evidence type="ECO:0000313" key="10">
    <source>
        <dbReference type="Proteomes" id="UP001500503"/>
    </source>
</evidence>
<dbReference type="PANTHER" id="PTHR14202">
    <property type="entry name" value="60 KDA RIBONUCLEOPROTEIN SSA/RO"/>
    <property type="match status" value="1"/>
</dbReference>
<protein>
    <submittedName>
        <fullName evidence="9">TROVE domain-containing protein</fullName>
    </submittedName>
</protein>
<accession>A0ABP8PNM3</accession>
<dbReference type="PROSITE" id="PS50988">
    <property type="entry name" value="TROVE"/>
    <property type="match status" value="1"/>
</dbReference>
<comment type="similarity">
    <text evidence="2">Belongs to the Ro 60 kDa family.</text>
</comment>
<sequence>MSKFNRPDARAAVSSPVKTKSRASGRTYEGAPGHARDAKSELFLLAVANMVSEDTFYERAKDRDDRFTSLIHKLAVEDADWTARLLGWLRNGAHMRSASLVGAAEYVKARLNAAGTRERRTHEAGEGPGAAAFGGDSLAYRTTTNRRVIDSVLQRADEPGEMLAYWTSKYGRNIPKPVKRGVADAVGRLYTERNLLKYDTDSKGFRFGDVVDLVHPVAGSHSEAWREWQGELFRYALDRRHNRGTVPNPDLLPMLAYNLAFLESAGENPECLLDTDALKRAGLTWENALSLAGSKVDKKALWEAMIPSMGYMALLRNLRNFDQAGVSDEVAEQVAARLADPEQVEKSRQFPFRFLAAYNAAPSLRWSWALEKALNASLSNVPTLPGRTLILVDRSGSMFGAISQRSGLNRADSAAIFGTALAIRAASADLVEFGTSHRPVRFSAGSSVLSTLKEFTSMGGTNTAEAVRANYRRHDRVVIVTDEQAWSGYHGADPLGQVPANVPVYTWNLAGHQYGHGPSGESQRHTFGGLTDAAFRMIPLLEVGQNATWPF</sequence>
<evidence type="ECO:0000256" key="6">
    <source>
        <dbReference type="ARBA" id="ARBA00023274"/>
    </source>
</evidence>
<dbReference type="Pfam" id="PF05731">
    <property type="entry name" value="TROVE"/>
    <property type="match status" value="1"/>
</dbReference>
<organism evidence="9 10">
    <name type="scientific">Actinoallomurus oryzae</name>
    <dbReference type="NCBI Taxonomy" id="502180"/>
    <lineage>
        <taxon>Bacteria</taxon>
        <taxon>Bacillati</taxon>
        <taxon>Actinomycetota</taxon>
        <taxon>Actinomycetes</taxon>
        <taxon>Streptosporangiales</taxon>
        <taxon>Thermomonosporaceae</taxon>
        <taxon>Actinoallomurus</taxon>
    </lineage>
</organism>
<keyword evidence="5" id="KW-0694">RNA-binding</keyword>
<evidence type="ECO:0000256" key="4">
    <source>
        <dbReference type="ARBA" id="ARBA00022723"/>
    </source>
</evidence>
<proteinExistence type="inferred from homology"/>
<comment type="subcellular location">
    <subcellularLocation>
        <location evidence="1">Cytoplasm</location>
    </subcellularLocation>
</comment>
<feature type="domain" description="TROVE" evidence="8">
    <location>
        <begin position="25"/>
        <end position="386"/>
    </location>
</feature>
<keyword evidence="10" id="KW-1185">Reference proteome</keyword>
<dbReference type="InterPro" id="IPR008858">
    <property type="entry name" value="TROVE_dom"/>
</dbReference>
<evidence type="ECO:0000313" key="9">
    <source>
        <dbReference type="EMBL" id="GAA4490544.1"/>
    </source>
</evidence>
<reference evidence="10" key="1">
    <citation type="journal article" date="2019" name="Int. J. Syst. Evol. Microbiol.">
        <title>The Global Catalogue of Microorganisms (GCM) 10K type strain sequencing project: providing services to taxonomists for standard genome sequencing and annotation.</title>
        <authorList>
            <consortium name="The Broad Institute Genomics Platform"/>
            <consortium name="The Broad Institute Genome Sequencing Center for Infectious Disease"/>
            <person name="Wu L."/>
            <person name="Ma J."/>
        </authorList>
    </citation>
    <scope>NUCLEOTIDE SEQUENCE [LARGE SCALE GENOMIC DNA]</scope>
    <source>
        <strain evidence="10">JCM 17933</strain>
    </source>
</reference>
<gene>
    <name evidence="9" type="ORF">GCM10023191_022860</name>
</gene>
<dbReference type="InterPro" id="IPR037214">
    <property type="entry name" value="TROVE_dom_sf"/>
</dbReference>
<keyword evidence="6" id="KW-0687">Ribonucleoprotein</keyword>
<evidence type="ECO:0000256" key="3">
    <source>
        <dbReference type="ARBA" id="ARBA00022490"/>
    </source>
</evidence>
<dbReference type="PANTHER" id="PTHR14202:SF0">
    <property type="entry name" value="RNA-BINDING PROTEIN RO60"/>
    <property type="match status" value="1"/>
</dbReference>
<evidence type="ECO:0000256" key="2">
    <source>
        <dbReference type="ARBA" id="ARBA00007814"/>
    </source>
</evidence>
<dbReference type="RefSeq" id="WP_345461354.1">
    <property type="nucleotide sequence ID" value="NZ_BAABHF010000016.1"/>
</dbReference>
<dbReference type="Proteomes" id="UP001500503">
    <property type="component" value="Unassembled WGS sequence"/>
</dbReference>
<dbReference type="InterPro" id="IPR036465">
    <property type="entry name" value="vWFA_dom_sf"/>
</dbReference>
<evidence type="ECO:0000256" key="5">
    <source>
        <dbReference type="ARBA" id="ARBA00022884"/>
    </source>
</evidence>
<dbReference type="SUPFAM" id="SSF53300">
    <property type="entry name" value="vWA-like"/>
    <property type="match status" value="1"/>
</dbReference>
<evidence type="ECO:0000256" key="1">
    <source>
        <dbReference type="ARBA" id="ARBA00004496"/>
    </source>
</evidence>
<evidence type="ECO:0000259" key="8">
    <source>
        <dbReference type="PROSITE" id="PS50988"/>
    </source>
</evidence>
<keyword evidence="4" id="KW-0479">Metal-binding</keyword>
<name>A0ABP8PNM3_9ACTN</name>
<dbReference type="SUPFAM" id="SSF140864">
    <property type="entry name" value="TROVE domain-like"/>
    <property type="match status" value="1"/>
</dbReference>
<dbReference type="EMBL" id="BAABHF010000016">
    <property type="protein sequence ID" value="GAA4490544.1"/>
    <property type="molecule type" value="Genomic_DNA"/>
</dbReference>
<dbReference type="InterPro" id="IPR040322">
    <property type="entry name" value="TROVE2"/>
</dbReference>
<dbReference type="Gene3D" id="3.40.50.410">
    <property type="entry name" value="von Willebrand factor, type A domain"/>
    <property type="match status" value="1"/>
</dbReference>
<comment type="caution">
    <text evidence="9">The sequence shown here is derived from an EMBL/GenBank/DDBJ whole genome shotgun (WGS) entry which is preliminary data.</text>
</comment>
<feature type="region of interest" description="Disordered" evidence="7">
    <location>
        <begin position="1"/>
        <end position="33"/>
    </location>
</feature>
<evidence type="ECO:0000256" key="7">
    <source>
        <dbReference type="SAM" id="MobiDB-lite"/>
    </source>
</evidence>